<dbReference type="InterPro" id="IPR000064">
    <property type="entry name" value="NLP_P60_dom"/>
</dbReference>
<organism evidence="6 7">
    <name type="scientific">Kryptobacter tengchongensis</name>
    <dbReference type="NCBI Taxonomy" id="1643429"/>
    <lineage>
        <taxon>Bacteria</taxon>
        <taxon>Pseudomonadati</taxon>
        <taxon>Candidatus Kryptoniota</taxon>
        <taxon>Candidatus Kryptobacter</taxon>
    </lineage>
</organism>
<name>A0A916PEW9_KRYT1</name>
<feature type="domain" description="NlpC/P60" evidence="5">
    <location>
        <begin position="1"/>
        <end position="89"/>
    </location>
</feature>
<proteinExistence type="inferred from homology"/>
<keyword evidence="3" id="KW-0378">Hydrolase</keyword>
<evidence type="ECO:0000259" key="5">
    <source>
        <dbReference type="PROSITE" id="PS51935"/>
    </source>
</evidence>
<reference evidence="6 7" key="1">
    <citation type="submission" date="2015-11" db="EMBL/GenBank/DDBJ databases">
        <authorList>
            <person name="Varghese N."/>
        </authorList>
    </citation>
    <scope>NUCLEOTIDE SEQUENCE [LARGE SCALE GENOMIC DNA]</scope>
    <source>
        <strain evidence="6 7">JGI-25</strain>
    </source>
</reference>
<gene>
    <name evidence="6" type="ORF">JGI25_01251</name>
</gene>
<evidence type="ECO:0000256" key="4">
    <source>
        <dbReference type="ARBA" id="ARBA00022807"/>
    </source>
</evidence>
<dbReference type="PANTHER" id="PTHR47053:SF1">
    <property type="entry name" value="MUREIN DD-ENDOPEPTIDASE MEPH-RELATED"/>
    <property type="match status" value="1"/>
</dbReference>
<dbReference type="EMBL" id="CZVV01000092">
    <property type="protein sequence ID" value="CUT03546.1"/>
    <property type="molecule type" value="Genomic_DNA"/>
</dbReference>
<evidence type="ECO:0000256" key="3">
    <source>
        <dbReference type="ARBA" id="ARBA00022801"/>
    </source>
</evidence>
<sequence length="94" mass="10446">MIVFKNVFGIVLPRSSFEQFKIGKLIRNLDSLKVGDLLFFNTTGRVASHVGIYIGNGLFAHASVKDGVTVSSIYSTYYRKRFNGAKRIIEVGSN</sequence>
<comment type="caution">
    <text evidence="6">The sequence shown here is derived from an EMBL/GenBank/DDBJ whole genome shotgun (WGS) entry which is preliminary data.</text>
</comment>
<dbReference type="GO" id="GO:0006508">
    <property type="term" value="P:proteolysis"/>
    <property type="evidence" value="ECO:0007669"/>
    <property type="project" value="UniProtKB-KW"/>
</dbReference>
<dbReference type="InterPro" id="IPR038765">
    <property type="entry name" value="Papain-like_cys_pep_sf"/>
</dbReference>
<comment type="similarity">
    <text evidence="1">Belongs to the peptidase C40 family.</text>
</comment>
<dbReference type="SUPFAM" id="SSF54001">
    <property type="entry name" value="Cysteine proteinases"/>
    <property type="match status" value="1"/>
</dbReference>
<keyword evidence="2" id="KW-0645">Protease</keyword>
<accession>A0A916PEW9</accession>
<evidence type="ECO:0000313" key="7">
    <source>
        <dbReference type="Proteomes" id="UP000243105"/>
    </source>
</evidence>
<dbReference type="Gene3D" id="3.90.1720.10">
    <property type="entry name" value="endopeptidase domain like (from Nostoc punctiforme)"/>
    <property type="match status" value="1"/>
</dbReference>
<dbReference type="GO" id="GO:0008234">
    <property type="term" value="F:cysteine-type peptidase activity"/>
    <property type="evidence" value="ECO:0007669"/>
    <property type="project" value="UniProtKB-KW"/>
</dbReference>
<evidence type="ECO:0000256" key="2">
    <source>
        <dbReference type="ARBA" id="ARBA00022670"/>
    </source>
</evidence>
<keyword evidence="4" id="KW-0788">Thiol protease</keyword>
<dbReference type="PANTHER" id="PTHR47053">
    <property type="entry name" value="MUREIN DD-ENDOPEPTIDASE MEPH-RELATED"/>
    <property type="match status" value="1"/>
</dbReference>
<protein>
    <submittedName>
        <fullName evidence="6">NlpC/P60 family protein</fullName>
    </submittedName>
</protein>
<evidence type="ECO:0000313" key="6">
    <source>
        <dbReference type="EMBL" id="CUT03546.1"/>
    </source>
</evidence>
<dbReference type="PROSITE" id="PS51935">
    <property type="entry name" value="NLPC_P60"/>
    <property type="match status" value="1"/>
</dbReference>
<dbReference type="AlphaFoldDB" id="A0A916PEW9"/>
<dbReference type="InterPro" id="IPR051202">
    <property type="entry name" value="Peptidase_C40"/>
</dbReference>
<evidence type="ECO:0000256" key="1">
    <source>
        <dbReference type="ARBA" id="ARBA00007074"/>
    </source>
</evidence>
<dbReference type="Pfam" id="PF00877">
    <property type="entry name" value="NLPC_P60"/>
    <property type="match status" value="1"/>
</dbReference>
<dbReference type="Proteomes" id="UP000243105">
    <property type="component" value="Unassembled WGS sequence"/>
</dbReference>